<dbReference type="OrthoDB" id="2119945at2759"/>
<reference evidence="2" key="1">
    <citation type="submission" date="2021-06" db="EMBL/GenBank/DDBJ databases">
        <authorList>
            <person name="Kallberg Y."/>
            <person name="Tangrot J."/>
            <person name="Rosling A."/>
        </authorList>
    </citation>
    <scope>NUCLEOTIDE SEQUENCE</scope>
    <source>
        <strain evidence="2">BR232B</strain>
    </source>
</reference>
<dbReference type="EMBL" id="CAJVPI010001290">
    <property type="protein sequence ID" value="CAG8605248.1"/>
    <property type="molecule type" value="Genomic_DNA"/>
</dbReference>
<name>A0A9N9CMH5_9GLOM</name>
<gene>
    <name evidence="2" type="ORF">PBRASI_LOCUS7865</name>
</gene>
<dbReference type="AlphaFoldDB" id="A0A9N9CMH5"/>
<comment type="caution">
    <text evidence="2">The sequence shown here is derived from an EMBL/GenBank/DDBJ whole genome shotgun (WGS) entry which is preliminary data.</text>
</comment>
<protein>
    <submittedName>
        <fullName evidence="2">6856_t:CDS:1</fullName>
    </submittedName>
</protein>
<sequence>MTLKLRIKVGPSYDPSTLTTILPNNDDKPFLLTSEHFIGHICIRIRDYNGVVLPGQQVRRTSPWFDGNNEQYSIQVHGRFKGNKWTGDDIVFGNDFDQPLRLPPGSWIGLKILQFIDPGLEADIYSQKPWAYSPFLVTMNAIRLTIDNSPSLPPWSSPNGEHITESIPLLDQPLSSPSARRSYFSNKENREQLKITEDQVWDLDFFNAYIDFDKFAVKLPGFEIGVMKYWDGQPLRYVCKSRDASVVFFVVVFELIEEDEISE</sequence>
<dbReference type="Proteomes" id="UP000789739">
    <property type="component" value="Unassembled WGS sequence"/>
</dbReference>
<accession>A0A9N9CMH5</accession>
<proteinExistence type="predicted"/>
<keyword evidence="3" id="KW-1185">Reference proteome</keyword>
<dbReference type="InterPro" id="IPR013897">
    <property type="entry name" value="Duc1"/>
</dbReference>
<dbReference type="PANTHER" id="PTHR34826:SF2">
    <property type="entry name" value="UPF0590 PROTEIN C409.17C"/>
    <property type="match status" value="1"/>
</dbReference>
<organism evidence="2 3">
    <name type="scientific">Paraglomus brasilianum</name>
    <dbReference type="NCBI Taxonomy" id="144538"/>
    <lineage>
        <taxon>Eukaryota</taxon>
        <taxon>Fungi</taxon>
        <taxon>Fungi incertae sedis</taxon>
        <taxon>Mucoromycota</taxon>
        <taxon>Glomeromycotina</taxon>
        <taxon>Glomeromycetes</taxon>
        <taxon>Paraglomerales</taxon>
        <taxon>Paraglomeraceae</taxon>
        <taxon>Paraglomus</taxon>
    </lineage>
</organism>
<evidence type="ECO:0000313" key="2">
    <source>
        <dbReference type="EMBL" id="CAG8605248.1"/>
    </source>
</evidence>
<evidence type="ECO:0000313" key="3">
    <source>
        <dbReference type="Proteomes" id="UP000789739"/>
    </source>
</evidence>
<evidence type="ECO:0000259" key="1">
    <source>
        <dbReference type="Pfam" id="PF08588"/>
    </source>
</evidence>
<dbReference type="PANTHER" id="PTHR34826">
    <property type="entry name" value="UPF0590 PROTEIN C409.17C"/>
    <property type="match status" value="1"/>
</dbReference>
<dbReference type="Pfam" id="PF08588">
    <property type="entry name" value="Duc1"/>
    <property type="match status" value="1"/>
</dbReference>
<feature type="domain" description="Domain of unknown function at the cortex 1" evidence="1">
    <location>
        <begin position="4"/>
        <end position="255"/>
    </location>
</feature>